<dbReference type="HAMAP" id="MF_00625">
    <property type="entry name" value="SelD"/>
    <property type="match status" value="1"/>
</dbReference>
<comment type="caution">
    <text evidence="10">Lacks conserved residue(s) required for the propagation of feature annotation.</text>
</comment>
<dbReference type="FunFam" id="3.90.650.10:FF:000004">
    <property type="entry name" value="Selenide, water dikinase"/>
    <property type="match status" value="1"/>
</dbReference>
<dbReference type="EMBL" id="JAEMHM010000004">
    <property type="protein sequence ID" value="MBJ6724364.1"/>
    <property type="molecule type" value="Genomic_DNA"/>
</dbReference>
<keyword evidence="4 10" id="KW-0547">Nucleotide-binding</keyword>
<evidence type="ECO:0000256" key="7">
    <source>
        <dbReference type="ARBA" id="ARBA00022842"/>
    </source>
</evidence>
<dbReference type="CDD" id="cd02195">
    <property type="entry name" value="SelD"/>
    <property type="match status" value="1"/>
</dbReference>
<comment type="cofactor">
    <cofactor evidence="10">
        <name>Mg(2+)</name>
        <dbReference type="ChEBI" id="CHEBI:18420"/>
    </cofactor>
    <text evidence="10">Binds 1 Mg(2+) ion per monomer.</text>
</comment>
<feature type="binding site" evidence="10">
    <location>
        <position position="197"/>
    </location>
    <ligand>
        <name>Mg(2+)</name>
        <dbReference type="ChEBI" id="CHEBI:18420"/>
    </ligand>
</feature>
<keyword evidence="2 10" id="KW-0808">Transferase</keyword>
<dbReference type="Pfam" id="PF00586">
    <property type="entry name" value="AIRS"/>
    <property type="match status" value="1"/>
</dbReference>
<dbReference type="InterPro" id="IPR004536">
    <property type="entry name" value="SPS/SelD"/>
</dbReference>
<evidence type="ECO:0000256" key="8">
    <source>
        <dbReference type="ARBA" id="ARBA00022933"/>
    </source>
</evidence>
<organism evidence="13 14">
    <name type="scientific">Geomesophilobacter sediminis</name>
    <dbReference type="NCBI Taxonomy" id="2798584"/>
    <lineage>
        <taxon>Bacteria</taxon>
        <taxon>Pseudomonadati</taxon>
        <taxon>Thermodesulfobacteriota</taxon>
        <taxon>Desulfuromonadia</taxon>
        <taxon>Geobacterales</taxon>
        <taxon>Geobacteraceae</taxon>
        <taxon>Geomesophilobacter</taxon>
    </lineage>
</organism>
<keyword evidence="5 10" id="KW-0418">Kinase</keyword>
<feature type="binding site" description="in other chain" evidence="10">
    <location>
        <position position="61"/>
    </location>
    <ligand>
        <name>ATP</name>
        <dbReference type="ChEBI" id="CHEBI:30616"/>
        <note>ligand shared between dimeric partners</note>
    </ligand>
</feature>
<evidence type="ECO:0000256" key="4">
    <source>
        <dbReference type="ARBA" id="ARBA00022741"/>
    </source>
</evidence>
<accession>A0A8J7LU83</accession>
<dbReference type="InterPro" id="IPR010918">
    <property type="entry name" value="PurM-like_C_dom"/>
</dbReference>
<dbReference type="SUPFAM" id="SSF56042">
    <property type="entry name" value="PurM C-terminal domain-like"/>
    <property type="match status" value="1"/>
</dbReference>
<dbReference type="NCBIfam" id="NF002098">
    <property type="entry name" value="PRK00943.1"/>
    <property type="match status" value="1"/>
</dbReference>
<dbReference type="GO" id="GO:0000287">
    <property type="term" value="F:magnesium ion binding"/>
    <property type="evidence" value="ECO:0007669"/>
    <property type="project" value="UniProtKB-UniRule"/>
</dbReference>
<name>A0A8J7LU83_9BACT</name>
<evidence type="ECO:0000256" key="10">
    <source>
        <dbReference type="HAMAP-Rule" id="MF_00625"/>
    </source>
</evidence>
<comment type="function">
    <text evidence="10">Synthesizes selenophosphate from selenide and ATP.</text>
</comment>
<feature type="domain" description="PurM-like N-terminal" evidence="11">
    <location>
        <begin position="20"/>
        <end position="126"/>
    </location>
</feature>
<comment type="subunit">
    <text evidence="10">Homodimer.</text>
</comment>
<sequence length="320" mass="33416">MSQLPGITDPNVIIGTSTADDAAVYRISDEMAIVQTVDYFTPVVDDPYLFGQITAANSLSDIYAMGAKPLFALNIAGFPSEVLPLDVLSRILQGGADKAAEAGVPIIGGHTIKDPEPKYGMAVTAVIHPGKVISNAGARPGDRLILTKPLGIAIVTTAMKQGKASEKTRAEVIETMATLNKDAAEAMVEIGAHACTDVTGFGLLGHLFEMVRGSGVGAVISLARVPVLAEAWTLAGEGMAPAGSRRNLEFLRDRIRVDSGVGEDALLVLADAQTSGGLLIALPQADAERLKAELHRRKVAVVAEIGEIVADPEHLIQIGS</sequence>
<dbReference type="PIRSF" id="PIRSF036407">
    <property type="entry name" value="Selenphspht_syn"/>
    <property type="match status" value="1"/>
</dbReference>
<dbReference type="InterPro" id="IPR036676">
    <property type="entry name" value="PurM-like_C_sf"/>
</dbReference>
<dbReference type="GO" id="GO:0005737">
    <property type="term" value="C:cytoplasm"/>
    <property type="evidence" value="ECO:0007669"/>
    <property type="project" value="TreeGrafter"/>
</dbReference>
<keyword evidence="9 10" id="KW-0711">Selenium</keyword>
<comment type="catalytic activity">
    <reaction evidence="10">
        <text>hydrogenselenide + ATP + H2O = selenophosphate + AMP + phosphate + 2 H(+)</text>
        <dbReference type="Rhea" id="RHEA:18737"/>
        <dbReference type="ChEBI" id="CHEBI:15377"/>
        <dbReference type="ChEBI" id="CHEBI:15378"/>
        <dbReference type="ChEBI" id="CHEBI:16144"/>
        <dbReference type="ChEBI" id="CHEBI:29317"/>
        <dbReference type="ChEBI" id="CHEBI:30616"/>
        <dbReference type="ChEBI" id="CHEBI:43474"/>
        <dbReference type="ChEBI" id="CHEBI:456215"/>
        <dbReference type="EC" id="2.7.9.3"/>
    </reaction>
</comment>
<dbReference type="GO" id="GO:0004756">
    <property type="term" value="F:selenide, water dikinase activity"/>
    <property type="evidence" value="ECO:0007669"/>
    <property type="project" value="UniProtKB-UniRule"/>
</dbReference>
<evidence type="ECO:0000256" key="9">
    <source>
        <dbReference type="ARBA" id="ARBA00023266"/>
    </source>
</evidence>
<feature type="binding site" description="in other chain" evidence="10">
    <location>
        <begin position="18"/>
        <end position="20"/>
    </location>
    <ligand>
        <name>ATP</name>
        <dbReference type="ChEBI" id="CHEBI:30616"/>
        <note>ligand shared between dimeric partners</note>
    </ligand>
</feature>
<dbReference type="InterPro" id="IPR036921">
    <property type="entry name" value="PurM-like_N_sf"/>
</dbReference>
<dbReference type="Proteomes" id="UP000636888">
    <property type="component" value="Unassembled WGS sequence"/>
</dbReference>
<feature type="binding site" evidence="10">
    <location>
        <begin position="109"/>
        <end position="111"/>
    </location>
    <ligand>
        <name>ATP</name>
        <dbReference type="ChEBI" id="CHEBI:30616"/>
        <note>ligand shared between dimeric partners</note>
    </ligand>
</feature>
<evidence type="ECO:0000259" key="12">
    <source>
        <dbReference type="Pfam" id="PF02769"/>
    </source>
</evidence>
<dbReference type="GO" id="GO:0005524">
    <property type="term" value="F:ATP binding"/>
    <property type="evidence" value="ECO:0007669"/>
    <property type="project" value="UniProtKB-UniRule"/>
</dbReference>
<dbReference type="Pfam" id="PF02769">
    <property type="entry name" value="AIRS_C"/>
    <property type="match status" value="1"/>
</dbReference>
<protein>
    <recommendedName>
        <fullName evidence="10">Selenide, water dikinase</fullName>
        <ecNumber evidence="10">2.7.9.3</ecNumber>
    </recommendedName>
    <alternativeName>
        <fullName evidence="10">Selenium donor protein</fullName>
    </alternativeName>
    <alternativeName>
        <fullName evidence="10">Selenophosphate synthase</fullName>
    </alternativeName>
</protein>
<comment type="caution">
    <text evidence="13">The sequence shown here is derived from an EMBL/GenBank/DDBJ whole genome shotgun (WGS) entry which is preliminary data.</text>
</comment>
<dbReference type="Gene3D" id="3.90.650.10">
    <property type="entry name" value="PurM-like C-terminal domain"/>
    <property type="match status" value="1"/>
</dbReference>
<keyword evidence="6 10" id="KW-0067">ATP-binding</keyword>
<dbReference type="SUPFAM" id="SSF55326">
    <property type="entry name" value="PurM N-terminal domain-like"/>
    <property type="match status" value="1"/>
</dbReference>
<gene>
    <name evidence="10 13" type="primary">selD</name>
    <name evidence="13" type="ORF">JFN93_06565</name>
</gene>
<dbReference type="InterPro" id="IPR023061">
    <property type="entry name" value="SelD_I"/>
</dbReference>
<dbReference type="PANTHER" id="PTHR10256:SF0">
    <property type="entry name" value="INACTIVE SELENIDE, WATER DIKINASE-LIKE PROTEIN-RELATED"/>
    <property type="match status" value="1"/>
</dbReference>
<dbReference type="AlphaFoldDB" id="A0A8J7LU83"/>
<dbReference type="Gene3D" id="3.30.1330.10">
    <property type="entry name" value="PurM-like, N-terminal domain"/>
    <property type="match status" value="1"/>
</dbReference>
<keyword evidence="3 10" id="KW-0479">Metal-binding</keyword>
<feature type="binding site" evidence="10">
    <location>
        <position position="61"/>
    </location>
    <ligand>
        <name>Mg(2+)</name>
        <dbReference type="ChEBI" id="CHEBI:18420"/>
    </ligand>
</feature>
<dbReference type="InterPro" id="IPR016188">
    <property type="entry name" value="PurM-like_N"/>
</dbReference>
<keyword evidence="14" id="KW-1185">Reference proteome</keyword>
<evidence type="ECO:0000256" key="2">
    <source>
        <dbReference type="ARBA" id="ARBA00022679"/>
    </source>
</evidence>
<reference evidence="13" key="1">
    <citation type="submission" date="2020-12" db="EMBL/GenBank/DDBJ databases">
        <title>Geomonas sp. Red875, isolated from river sediment.</title>
        <authorList>
            <person name="Xu Z."/>
            <person name="Zhang Z."/>
            <person name="Masuda Y."/>
            <person name="Itoh H."/>
            <person name="Senoo K."/>
        </authorList>
    </citation>
    <scope>NUCLEOTIDE SEQUENCE</scope>
    <source>
        <strain evidence="13">Red875</strain>
    </source>
</reference>
<evidence type="ECO:0000256" key="6">
    <source>
        <dbReference type="ARBA" id="ARBA00022840"/>
    </source>
</evidence>
<evidence type="ECO:0000313" key="14">
    <source>
        <dbReference type="Proteomes" id="UP000636888"/>
    </source>
</evidence>
<evidence type="ECO:0000313" key="13">
    <source>
        <dbReference type="EMBL" id="MBJ6724364.1"/>
    </source>
</evidence>
<evidence type="ECO:0000256" key="3">
    <source>
        <dbReference type="ARBA" id="ARBA00022723"/>
    </source>
</evidence>
<feature type="binding site" evidence="10">
    <location>
        <position position="21"/>
    </location>
    <ligand>
        <name>Mg(2+)</name>
        <dbReference type="ChEBI" id="CHEBI:18420"/>
    </ligand>
</feature>
<dbReference type="NCBIfam" id="TIGR00476">
    <property type="entry name" value="selD"/>
    <property type="match status" value="1"/>
</dbReference>
<keyword evidence="8" id="KW-0712">Selenocysteine</keyword>
<dbReference type="GO" id="GO:0016260">
    <property type="term" value="P:selenocysteine biosynthetic process"/>
    <property type="evidence" value="ECO:0007669"/>
    <property type="project" value="InterPro"/>
</dbReference>
<evidence type="ECO:0000256" key="1">
    <source>
        <dbReference type="ARBA" id="ARBA00008026"/>
    </source>
</evidence>
<evidence type="ECO:0000256" key="5">
    <source>
        <dbReference type="ARBA" id="ARBA00022777"/>
    </source>
</evidence>
<comment type="similarity">
    <text evidence="1 10">Belongs to the selenophosphate synthase 1 family. Class I subfamily.</text>
</comment>
<dbReference type="EC" id="2.7.9.3" evidence="10"/>
<evidence type="ECO:0000259" key="11">
    <source>
        <dbReference type="Pfam" id="PF00586"/>
    </source>
</evidence>
<keyword evidence="7 10" id="KW-0460">Magnesium</keyword>
<feature type="domain" description="PurM-like C-terminal" evidence="12">
    <location>
        <begin position="139"/>
        <end position="314"/>
    </location>
</feature>
<dbReference type="PANTHER" id="PTHR10256">
    <property type="entry name" value="SELENIDE, WATER DIKINASE"/>
    <property type="match status" value="1"/>
</dbReference>
<proteinExistence type="inferred from homology"/>
<feature type="binding site" description="in other chain" evidence="10">
    <location>
        <position position="38"/>
    </location>
    <ligand>
        <name>ATP</name>
        <dbReference type="ChEBI" id="CHEBI:30616"/>
        <note>ligand shared between dimeric partners</note>
    </ligand>
</feature>